<proteinExistence type="predicted"/>
<accession>A0A5S6Q4J2</accession>
<name>A0A5S6Q4J2_TRIMR</name>
<evidence type="ECO:0000313" key="1">
    <source>
        <dbReference type="Proteomes" id="UP000046395"/>
    </source>
</evidence>
<dbReference type="Proteomes" id="UP000046395">
    <property type="component" value="Unassembled WGS sequence"/>
</dbReference>
<evidence type="ECO:0000313" key="2">
    <source>
        <dbReference type="WBParaSite" id="TMUE_0000002160.1"/>
    </source>
</evidence>
<dbReference type="WBParaSite" id="TMUE_0000002160.1">
    <property type="protein sequence ID" value="TMUE_0000002160.1"/>
    <property type="gene ID" value="WBGene00298013"/>
</dbReference>
<keyword evidence="1" id="KW-1185">Reference proteome</keyword>
<protein>
    <submittedName>
        <fullName evidence="2">Uncharacterized protein</fullName>
    </submittedName>
</protein>
<reference evidence="2" key="1">
    <citation type="submission" date="2019-12" db="UniProtKB">
        <authorList>
            <consortium name="WormBaseParasite"/>
        </authorList>
    </citation>
    <scope>IDENTIFICATION</scope>
</reference>
<sequence length="151" mass="17252">MLLSLQVFVAQQHGEKPLTPHTIVEKYMEIAEDDESFYSEALYTMLRMVELGILCKTEEVVMDTWAKLLLATEWPAWGDPVVTSTAMRGTLFARTLQALIEKDCAKTLLQCLPDSTSRFENNERFRGGTLSPQIRRTIDEYLFAVRENLCA</sequence>
<dbReference type="AlphaFoldDB" id="A0A5S6Q4J2"/>
<organism evidence="1 2">
    <name type="scientific">Trichuris muris</name>
    <name type="common">Mouse whipworm</name>
    <dbReference type="NCBI Taxonomy" id="70415"/>
    <lineage>
        <taxon>Eukaryota</taxon>
        <taxon>Metazoa</taxon>
        <taxon>Ecdysozoa</taxon>
        <taxon>Nematoda</taxon>
        <taxon>Enoplea</taxon>
        <taxon>Dorylaimia</taxon>
        <taxon>Trichinellida</taxon>
        <taxon>Trichuridae</taxon>
        <taxon>Trichuris</taxon>
    </lineage>
</organism>